<dbReference type="EMBL" id="FO681347">
    <property type="protein sequence ID" value="CCV63771.1"/>
    <property type="molecule type" value="Genomic_DNA"/>
</dbReference>
<organism evidence="1 2">
    <name type="scientific">Alteracholeplasma palmae (strain ATCC 49389 / J233)</name>
    <name type="common">Acholeplasma palmae</name>
    <dbReference type="NCBI Taxonomy" id="1318466"/>
    <lineage>
        <taxon>Bacteria</taxon>
        <taxon>Bacillati</taxon>
        <taxon>Mycoplasmatota</taxon>
        <taxon>Mollicutes</taxon>
        <taxon>Acholeplasmatales</taxon>
        <taxon>Acholeplasmataceae</taxon>
        <taxon>Acholeplasma</taxon>
    </lineage>
</organism>
<sequence length="87" mass="10314">MAYKTTDLNYSYNRKTYIHNDQLVFTYSYDLNKEIIEAGIADMILYTCQSDVNLQRILNAHESEEEMSFDMLLAIANEYRLFLLNNK</sequence>
<accession>U4KR11</accession>
<dbReference type="KEGG" id="apal:BN85401940"/>
<dbReference type="Proteomes" id="UP000032740">
    <property type="component" value="Chromosome"/>
</dbReference>
<dbReference type="OrthoDB" id="9932448at2"/>
<evidence type="ECO:0000313" key="1">
    <source>
        <dbReference type="EMBL" id="CCV63771.1"/>
    </source>
</evidence>
<dbReference type="STRING" id="1318466.BN85401940"/>
<dbReference type="HOGENOM" id="CLU_2461991_0_0_14"/>
<proteinExistence type="predicted"/>
<name>U4KR11_ALTPJ</name>
<evidence type="ECO:0000313" key="2">
    <source>
        <dbReference type="Proteomes" id="UP000032740"/>
    </source>
</evidence>
<gene>
    <name evidence="1" type="ORF">BN85401940</name>
</gene>
<keyword evidence="2" id="KW-1185">Reference proteome</keyword>
<protein>
    <submittedName>
        <fullName evidence="1">Uncharacterized protein</fullName>
    </submittedName>
</protein>
<dbReference type="AlphaFoldDB" id="U4KR11"/>
<reference evidence="1 2" key="1">
    <citation type="journal article" date="2013" name="J. Mol. Microbiol. Biotechnol.">
        <title>Analysis of the Complete Genomes of Acholeplasma brassicae , A. palmae and A. laidlawii and Their Comparison to the Obligate Parasites from ' Candidatus Phytoplasma'.</title>
        <authorList>
            <person name="Kube M."/>
            <person name="Siewert C."/>
            <person name="Migdoll A.M."/>
            <person name="Duduk B."/>
            <person name="Holz S."/>
            <person name="Rabus R."/>
            <person name="Seemuller E."/>
            <person name="Mitrovic J."/>
            <person name="Muller I."/>
            <person name="Buttner C."/>
            <person name="Reinhardt R."/>
        </authorList>
    </citation>
    <scope>NUCLEOTIDE SEQUENCE [LARGE SCALE GENOMIC DNA]</scope>
    <source>
        <strain evidence="1 2">J233</strain>
    </source>
</reference>
<dbReference type="RefSeq" id="WP_026655060.1">
    <property type="nucleotide sequence ID" value="NC_022538.1"/>
</dbReference>